<keyword evidence="4" id="KW-1185">Reference proteome</keyword>
<sequence>MAKVTWSPQAVEDIAHIAEFYFKTSSNYAENLISSIFSKEEMISTFPEIGRIVPELNNKSVREIIFKNYRIIYCIFDENRISVLTVHTSSKPLTDISLFD</sequence>
<dbReference type="InterPro" id="IPR035093">
    <property type="entry name" value="RelE/ParE_toxin_dom_sf"/>
</dbReference>
<dbReference type="Proteomes" id="UP000198480">
    <property type="component" value="Unassembled WGS sequence"/>
</dbReference>
<gene>
    <name evidence="3" type="ORF">SAMN06295967_11585</name>
</gene>
<dbReference type="InterPro" id="IPR007712">
    <property type="entry name" value="RelE/ParE_toxin"/>
</dbReference>
<proteinExistence type="inferred from homology"/>
<dbReference type="NCBIfam" id="TIGR02385">
    <property type="entry name" value="RelE_StbE"/>
    <property type="match status" value="1"/>
</dbReference>
<evidence type="ECO:0000256" key="1">
    <source>
        <dbReference type="ARBA" id="ARBA00006226"/>
    </source>
</evidence>
<accession>A0A239GEL8</accession>
<dbReference type="Pfam" id="PF05016">
    <property type="entry name" value="ParE_toxin"/>
    <property type="match status" value="1"/>
</dbReference>
<dbReference type="SUPFAM" id="SSF143011">
    <property type="entry name" value="RelE-like"/>
    <property type="match status" value="1"/>
</dbReference>
<name>A0A239GEL8_9BACT</name>
<evidence type="ECO:0000256" key="2">
    <source>
        <dbReference type="ARBA" id="ARBA00022649"/>
    </source>
</evidence>
<keyword evidence="2" id="KW-1277">Toxin-antitoxin system</keyword>
<dbReference type="PANTHER" id="PTHR33755:SF5">
    <property type="entry name" value="TYPE II TOXIN-ANTITOXIN SYSTEM RELE_PARE FAMILY TOXIN"/>
    <property type="match status" value="1"/>
</dbReference>
<dbReference type="PANTHER" id="PTHR33755">
    <property type="entry name" value="TOXIN PARE1-RELATED"/>
    <property type="match status" value="1"/>
</dbReference>
<dbReference type="Gene3D" id="3.30.2310.20">
    <property type="entry name" value="RelE-like"/>
    <property type="match status" value="1"/>
</dbReference>
<organism evidence="3 4">
    <name type="scientific">Belliella buryatensis</name>
    <dbReference type="NCBI Taxonomy" id="1500549"/>
    <lineage>
        <taxon>Bacteria</taxon>
        <taxon>Pseudomonadati</taxon>
        <taxon>Bacteroidota</taxon>
        <taxon>Cytophagia</taxon>
        <taxon>Cytophagales</taxon>
        <taxon>Cyclobacteriaceae</taxon>
        <taxon>Belliella</taxon>
    </lineage>
</organism>
<evidence type="ECO:0000313" key="3">
    <source>
        <dbReference type="EMBL" id="SNS66514.1"/>
    </source>
</evidence>
<protein>
    <submittedName>
        <fullName evidence="3">Addiction module toxin, RelE/StbE family</fullName>
    </submittedName>
</protein>
<dbReference type="InterPro" id="IPR051803">
    <property type="entry name" value="TA_system_RelE-like_toxin"/>
</dbReference>
<dbReference type="EMBL" id="FZOK01000015">
    <property type="protein sequence ID" value="SNS66514.1"/>
    <property type="molecule type" value="Genomic_DNA"/>
</dbReference>
<dbReference type="RefSeq" id="WP_089242218.1">
    <property type="nucleotide sequence ID" value="NZ_FZOK01000015.1"/>
</dbReference>
<dbReference type="AlphaFoldDB" id="A0A239GEL8"/>
<comment type="similarity">
    <text evidence="1">Belongs to the RelE toxin family.</text>
</comment>
<reference evidence="4" key="1">
    <citation type="submission" date="2017-06" db="EMBL/GenBank/DDBJ databases">
        <authorList>
            <person name="Varghese N."/>
            <person name="Submissions S."/>
        </authorList>
    </citation>
    <scope>NUCLEOTIDE SEQUENCE [LARGE SCALE GENOMIC DNA]</scope>
    <source>
        <strain evidence="4">5C</strain>
    </source>
</reference>
<evidence type="ECO:0000313" key="4">
    <source>
        <dbReference type="Proteomes" id="UP000198480"/>
    </source>
</evidence>
<dbReference type="OrthoDB" id="5574284at2"/>